<comment type="caution">
    <text evidence="4">The sequence shown here is derived from an EMBL/GenBank/DDBJ whole genome shotgun (WGS) entry which is preliminary data.</text>
</comment>
<evidence type="ECO:0000256" key="1">
    <source>
        <dbReference type="ARBA" id="ARBA00023242"/>
    </source>
</evidence>
<organism evidence="4 5">
    <name type="scientific">Neonectria ditissima</name>
    <dbReference type="NCBI Taxonomy" id="78410"/>
    <lineage>
        <taxon>Eukaryota</taxon>
        <taxon>Fungi</taxon>
        <taxon>Dikarya</taxon>
        <taxon>Ascomycota</taxon>
        <taxon>Pezizomycotina</taxon>
        <taxon>Sordariomycetes</taxon>
        <taxon>Hypocreomycetidae</taxon>
        <taxon>Hypocreales</taxon>
        <taxon>Nectriaceae</taxon>
        <taxon>Neonectria</taxon>
    </lineage>
</organism>
<dbReference type="PROSITE" id="PS50048">
    <property type="entry name" value="ZN2_CY6_FUNGAL_2"/>
    <property type="match status" value="1"/>
</dbReference>
<evidence type="ECO:0000313" key="5">
    <source>
        <dbReference type="Proteomes" id="UP000050424"/>
    </source>
</evidence>
<dbReference type="Proteomes" id="UP000050424">
    <property type="component" value="Unassembled WGS sequence"/>
</dbReference>
<feature type="region of interest" description="Disordered" evidence="2">
    <location>
        <begin position="148"/>
        <end position="188"/>
    </location>
</feature>
<feature type="compositionally biased region" description="Polar residues" evidence="2">
    <location>
        <begin position="161"/>
        <end position="174"/>
    </location>
</feature>
<dbReference type="PANTHER" id="PTHR35392:SF3">
    <property type="entry name" value="ZN(2)-C6 FUNGAL-TYPE DOMAIN-CONTAINING PROTEIN"/>
    <property type="match status" value="1"/>
</dbReference>
<gene>
    <name evidence="4" type="ORF">AK830_g2898</name>
</gene>
<protein>
    <recommendedName>
        <fullName evidence="3">Zn(2)-C6 fungal-type domain-containing protein</fullName>
    </recommendedName>
</protein>
<keyword evidence="1" id="KW-0539">Nucleus</keyword>
<dbReference type="OrthoDB" id="5098262at2759"/>
<dbReference type="STRING" id="78410.A0A0P7BTQ6"/>
<dbReference type="PANTHER" id="PTHR35392">
    <property type="entry name" value="ZN(II)2CYS6 TRANSCRIPTION FACTOR (EUROFUNG)-RELATED-RELATED"/>
    <property type="match status" value="1"/>
</dbReference>
<name>A0A0P7BTQ6_9HYPO</name>
<evidence type="ECO:0000313" key="4">
    <source>
        <dbReference type="EMBL" id="KPM43704.1"/>
    </source>
</evidence>
<dbReference type="AlphaFoldDB" id="A0A0P7BTQ6"/>
<evidence type="ECO:0000259" key="3">
    <source>
        <dbReference type="PROSITE" id="PS50048"/>
    </source>
</evidence>
<dbReference type="GO" id="GO:0008270">
    <property type="term" value="F:zinc ion binding"/>
    <property type="evidence" value="ECO:0007669"/>
    <property type="project" value="InterPro"/>
</dbReference>
<dbReference type="Gene3D" id="4.10.240.10">
    <property type="entry name" value="Zn(2)-C6 fungal-type DNA-binding domain"/>
    <property type="match status" value="1"/>
</dbReference>
<reference evidence="4 5" key="1">
    <citation type="submission" date="2015-09" db="EMBL/GenBank/DDBJ databases">
        <title>Draft genome of a European isolate of the apple canker pathogen Neonectria ditissima.</title>
        <authorList>
            <person name="Gomez-Cortecero A."/>
            <person name="Harrison R.J."/>
            <person name="Armitage A.D."/>
        </authorList>
    </citation>
    <scope>NUCLEOTIDE SEQUENCE [LARGE SCALE GENOMIC DNA]</scope>
    <source>
        <strain evidence="4 5">R09/05</strain>
    </source>
</reference>
<dbReference type="InterPro" id="IPR036864">
    <property type="entry name" value="Zn2-C6_fun-type_DNA-bd_sf"/>
</dbReference>
<feature type="region of interest" description="Disordered" evidence="2">
    <location>
        <begin position="93"/>
        <end position="127"/>
    </location>
</feature>
<dbReference type="SUPFAM" id="SSF57701">
    <property type="entry name" value="Zn2/Cys6 DNA-binding domain"/>
    <property type="match status" value="1"/>
</dbReference>
<sequence length="648" mass="73669">MSRDTECNLSLEHDDDRINRYFMEPELLSKDHLPWPSFSPSASIESLPPGFFDTDVQLGFELFPVVATHQHAGEFVEAHTRLAELAYPISSPSAVDDVSSSSHDASSGQSPLVVNSADPDLHRTGIAETDSPYATILDEWFPVGSSPMSPLPDVSTLEPPLNSTGSSSADTNEPSMRPCDRRRPRSLSPVDAEKHMAASMFCFQMEMPDQESARPTKKMRGPKNDQSRREAAAVRKKGACLRCRLQKAKCDSETPCFECISVRGKERLGKAICERHNIRDAIAFRIGNSKFNQETAAIRPYPNWVNTSATRIITLIRPSATSSYWPKGDSTPRLQILVKEFIPSTSDITAERWRSGKQEVILELPAYSAFDNQATKSALLSWVDSNFQYYAKDMTTQTSDFLIGATFYEALRYVSINPHSMVKSALNIWIGARMTQEFFCLDDDNDLGIDVVNDRNSIHHGQCPVPPVLDHQLDVLMIQEMIRMKERIFTEIESILKSRNSRSKWYEVYLTVFVLLANLQYVYKSQVRWWEMHFETVSIAGRRVEVYVDDRQGKGNAIGKAYRSLSYKFMERYAFSAQNLLSHFRYGLKGPVPFALDWDKENVRKLSGLDKDAIKYVKWMSVIVRRRMGEFVQNAKRVEKGEFEGDMF</sequence>
<accession>A0A0P7BTQ6</accession>
<feature type="domain" description="Zn(2)-C6 fungal-type" evidence="3">
    <location>
        <begin position="239"/>
        <end position="273"/>
    </location>
</feature>
<dbReference type="Pfam" id="PF00172">
    <property type="entry name" value="Zn_clus"/>
    <property type="match status" value="1"/>
</dbReference>
<keyword evidence="5" id="KW-1185">Reference proteome</keyword>
<dbReference type="GO" id="GO:0000981">
    <property type="term" value="F:DNA-binding transcription factor activity, RNA polymerase II-specific"/>
    <property type="evidence" value="ECO:0007669"/>
    <property type="project" value="InterPro"/>
</dbReference>
<feature type="region of interest" description="Disordered" evidence="2">
    <location>
        <begin position="208"/>
        <end position="230"/>
    </location>
</feature>
<evidence type="ECO:0000256" key="2">
    <source>
        <dbReference type="SAM" id="MobiDB-lite"/>
    </source>
</evidence>
<dbReference type="CDD" id="cd00067">
    <property type="entry name" value="GAL4"/>
    <property type="match status" value="1"/>
</dbReference>
<proteinExistence type="predicted"/>
<dbReference type="EMBL" id="LKCW01000029">
    <property type="protein sequence ID" value="KPM43704.1"/>
    <property type="molecule type" value="Genomic_DNA"/>
</dbReference>
<dbReference type="InterPro" id="IPR052973">
    <property type="entry name" value="Fungal_sec-metab_reg_TF"/>
</dbReference>
<feature type="compositionally biased region" description="Low complexity" evidence="2">
    <location>
        <begin position="93"/>
        <end position="107"/>
    </location>
</feature>
<dbReference type="InterPro" id="IPR001138">
    <property type="entry name" value="Zn2Cys6_DnaBD"/>
</dbReference>